<dbReference type="GO" id="GO:0032677">
    <property type="term" value="P:regulation of interleukin-8 production"/>
    <property type="evidence" value="ECO:0007669"/>
    <property type="project" value="Ensembl"/>
</dbReference>
<comment type="cofactor">
    <cofactor evidence="11">
        <name>Ca(2+)</name>
        <dbReference type="ChEBI" id="CHEBI:29108"/>
    </cofactor>
    <text evidence="11">Binds 2 calcium ions per subunit.</text>
</comment>
<evidence type="ECO:0000256" key="4">
    <source>
        <dbReference type="ARBA" id="ARBA00022723"/>
    </source>
</evidence>
<dbReference type="GO" id="GO:0030169">
    <property type="term" value="F:low-density lipoprotein particle binding"/>
    <property type="evidence" value="ECO:0007669"/>
    <property type="project" value="Ensembl"/>
</dbReference>
<dbReference type="PRINTS" id="PR00895">
    <property type="entry name" value="PENTAXIN"/>
</dbReference>
<evidence type="ECO:0000256" key="3">
    <source>
        <dbReference type="ARBA" id="ARBA00022525"/>
    </source>
</evidence>
<evidence type="ECO:0000256" key="10">
    <source>
        <dbReference type="PROSITE-ProRule" id="PRU01172"/>
    </source>
</evidence>
<dbReference type="GO" id="GO:0010628">
    <property type="term" value="P:positive regulation of gene expression"/>
    <property type="evidence" value="ECO:0007669"/>
    <property type="project" value="Ensembl"/>
</dbReference>
<dbReference type="PANTHER" id="PTHR45869">
    <property type="entry name" value="C-REACTIVE PROTEIN-RELATED"/>
    <property type="match status" value="1"/>
</dbReference>
<evidence type="ECO:0000256" key="1">
    <source>
        <dbReference type="ARBA" id="ARBA00004613"/>
    </source>
</evidence>
<dbReference type="SUPFAM" id="SSF49899">
    <property type="entry name" value="Concanavalin A-like lectins/glucanases"/>
    <property type="match status" value="1"/>
</dbReference>
<dbReference type="Gene3D" id="2.60.120.200">
    <property type="match status" value="1"/>
</dbReference>
<comment type="similarity">
    <text evidence="9 11">Belongs to the pentraxin family.</text>
</comment>
<dbReference type="Proteomes" id="UP001652641">
    <property type="component" value="Chromosome 5"/>
</dbReference>
<keyword evidence="2" id="KW-0011">Acute phase</keyword>
<evidence type="ECO:0000259" key="12">
    <source>
        <dbReference type="PROSITE" id="PS51828"/>
    </source>
</evidence>
<dbReference type="SMART" id="SM00159">
    <property type="entry name" value="PTX"/>
    <property type="match status" value="1"/>
</dbReference>
<dbReference type="InterPro" id="IPR030476">
    <property type="entry name" value="Pentaxin_CS"/>
</dbReference>
<protein>
    <recommendedName>
        <fullName evidence="11">Pentraxin family member</fullName>
    </recommendedName>
</protein>
<dbReference type="GeneID" id="112910054"/>
<gene>
    <name evidence="14" type="primary">CRP</name>
</gene>
<dbReference type="RefSeq" id="XP_025842079.1">
    <property type="nucleotide sequence ID" value="XM_025986294.2"/>
</dbReference>
<dbReference type="GO" id="GO:0005509">
    <property type="term" value="F:calcium ion binding"/>
    <property type="evidence" value="ECO:0007669"/>
    <property type="project" value="Ensembl"/>
</dbReference>
<evidence type="ECO:0000256" key="8">
    <source>
        <dbReference type="ARBA" id="ARBA00037561"/>
    </source>
</evidence>
<dbReference type="GO" id="GO:0010745">
    <property type="term" value="P:negative regulation of macrophage derived foam cell differentiation"/>
    <property type="evidence" value="ECO:0007669"/>
    <property type="project" value="Ensembl"/>
</dbReference>
<dbReference type="CTD" id="1401"/>
<evidence type="ECO:0000256" key="9">
    <source>
        <dbReference type="ARBA" id="ARBA00038102"/>
    </source>
</evidence>
<dbReference type="STRING" id="9627.ENSVVUP00000022272"/>
<dbReference type="GO" id="GO:0042802">
    <property type="term" value="F:identical protein binding"/>
    <property type="evidence" value="ECO:0007669"/>
    <property type="project" value="Ensembl"/>
</dbReference>
<dbReference type="GO" id="GO:0001849">
    <property type="term" value="F:complement component C1q complex binding"/>
    <property type="evidence" value="ECO:0007669"/>
    <property type="project" value="Ensembl"/>
</dbReference>
<feature type="disulfide bond" evidence="10">
    <location>
        <begin position="80"/>
        <end position="139"/>
    </location>
</feature>
<evidence type="ECO:0000313" key="14">
    <source>
        <dbReference type="RefSeq" id="XP_025842079.1"/>
    </source>
</evidence>
<dbReference type="GO" id="GO:0045087">
    <property type="term" value="P:innate immune response"/>
    <property type="evidence" value="ECO:0007669"/>
    <property type="project" value="TreeGrafter"/>
</dbReference>
<evidence type="ECO:0000256" key="5">
    <source>
        <dbReference type="ARBA" id="ARBA00022729"/>
    </source>
</evidence>
<dbReference type="GO" id="GO:0032945">
    <property type="term" value="P:negative regulation of mononuclear cell proliferation"/>
    <property type="evidence" value="ECO:0007669"/>
    <property type="project" value="Ensembl"/>
</dbReference>
<dbReference type="PROSITE" id="PS51828">
    <property type="entry name" value="PTX_2"/>
    <property type="match status" value="1"/>
</dbReference>
<accession>A0A3Q7R7J9</accession>
<dbReference type="GO" id="GO:0032930">
    <property type="term" value="P:positive regulation of superoxide anion generation"/>
    <property type="evidence" value="ECO:0007669"/>
    <property type="project" value="Ensembl"/>
</dbReference>
<comment type="subunit">
    <text evidence="11">Homopentamer. Pentaxin (or pentraxin) have a discoid arrangement of 5 non-covalently bound subunits.</text>
</comment>
<dbReference type="FunFam" id="2.60.120.200:FF:000070">
    <property type="entry name" value="Serum amyloid P-component"/>
    <property type="match status" value="1"/>
</dbReference>
<comment type="subcellular location">
    <subcellularLocation>
        <location evidence="1 11">Secreted</location>
    </subcellularLocation>
</comment>
<evidence type="ECO:0000256" key="2">
    <source>
        <dbReference type="ARBA" id="ARBA00022486"/>
    </source>
</evidence>
<evidence type="ECO:0000256" key="6">
    <source>
        <dbReference type="ARBA" id="ARBA00022837"/>
    </source>
</evidence>
<dbReference type="OMA" id="MEKLLWC"/>
<name>A0A3Q7R7J9_VULVU</name>
<comment type="function">
    <text evidence="8">Displays several functions associated with host defense: it promotes agglutination, bacterial capsular swelling, phagocytosis and complement fixation through its calcium-dependent binding to phosphorylcholine. Can interact with DNA and histones and may scavenge nuclear material released from damaged circulating cells.</text>
</comment>
<keyword evidence="13" id="KW-1185">Reference proteome</keyword>
<dbReference type="InterPro" id="IPR051005">
    <property type="entry name" value="Pentraxin_domain"/>
</dbReference>
<organism evidence="13 14">
    <name type="scientific">Vulpes vulpes</name>
    <name type="common">Red fox</name>
    <dbReference type="NCBI Taxonomy" id="9627"/>
    <lineage>
        <taxon>Eukaryota</taxon>
        <taxon>Metazoa</taxon>
        <taxon>Chordata</taxon>
        <taxon>Craniata</taxon>
        <taxon>Vertebrata</taxon>
        <taxon>Euteleostomi</taxon>
        <taxon>Mammalia</taxon>
        <taxon>Eutheria</taxon>
        <taxon>Laurasiatheria</taxon>
        <taxon>Carnivora</taxon>
        <taxon>Caniformia</taxon>
        <taxon>Canidae</taxon>
        <taxon>Vulpes</taxon>
    </lineage>
</organism>
<evidence type="ECO:0000313" key="13">
    <source>
        <dbReference type="Proteomes" id="UP001652641"/>
    </source>
</evidence>
<keyword evidence="5" id="KW-0732">Signal</keyword>
<keyword evidence="6 11" id="KW-0106">Calcium</keyword>
<dbReference type="GO" id="GO:0042310">
    <property type="term" value="P:vasoconstriction"/>
    <property type="evidence" value="ECO:0007669"/>
    <property type="project" value="Ensembl"/>
</dbReference>
<dbReference type="InterPro" id="IPR013320">
    <property type="entry name" value="ConA-like_dom_sf"/>
</dbReference>
<evidence type="ECO:0000256" key="11">
    <source>
        <dbReference type="RuleBase" id="RU362112"/>
    </source>
</evidence>
<reference evidence="14" key="2">
    <citation type="submission" date="2025-08" db="UniProtKB">
        <authorList>
            <consortium name="RefSeq"/>
        </authorList>
    </citation>
    <scope>IDENTIFICATION</scope>
    <source>
        <tissue evidence="14">Cell line</tissue>
    </source>
</reference>
<keyword evidence="4 11" id="KW-0479">Metal-binding</keyword>
<dbReference type="GO" id="GO:0006953">
    <property type="term" value="P:acute-phase response"/>
    <property type="evidence" value="ECO:0007669"/>
    <property type="project" value="UniProtKB-KW"/>
</dbReference>
<dbReference type="InterPro" id="IPR001759">
    <property type="entry name" value="PTX_dom"/>
</dbReference>
<dbReference type="AlphaFoldDB" id="A0A3Q7R7J9"/>
<dbReference type="PROSITE" id="PS00289">
    <property type="entry name" value="PTX_1"/>
    <property type="match status" value="1"/>
</dbReference>
<keyword evidence="3" id="KW-0964">Secreted</keyword>
<reference key="1">
    <citation type="submission" date="2019-01" db="UniProtKB">
        <authorList>
            <consortium name="RefSeq"/>
        </authorList>
    </citation>
    <scope>IDENTIFICATION</scope>
</reference>
<keyword evidence="7 10" id="KW-1015">Disulfide bond</keyword>
<dbReference type="CDD" id="cd00152">
    <property type="entry name" value="PTX"/>
    <property type="match status" value="1"/>
</dbReference>
<dbReference type="KEGG" id="vvp:112910054"/>
<dbReference type="Pfam" id="PF00354">
    <property type="entry name" value="Pentaxin"/>
    <property type="match status" value="1"/>
</dbReference>
<proteinExistence type="inferred from homology"/>
<dbReference type="GO" id="GO:0005615">
    <property type="term" value="C:extracellular space"/>
    <property type="evidence" value="ECO:0007669"/>
    <property type="project" value="Ensembl"/>
</dbReference>
<feature type="domain" description="Pentraxin (PTX)" evidence="12">
    <location>
        <begin position="49"/>
        <end position="248"/>
    </location>
</feature>
<dbReference type="GO" id="GO:0010888">
    <property type="term" value="P:negative regulation of lipid storage"/>
    <property type="evidence" value="ECO:0007669"/>
    <property type="project" value="Ensembl"/>
</dbReference>
<sequence length="248" mass="27919">MGISAADPLSGTITQILRTVTQGGDMEKLWPCLLVLMNLPGAFLQIDLDRNAFVFPKESENSYVTLFPQLQKPMKAFTVCLQVYTDLTRPYSLFSYATKSQSNEILLFKERPGLFSVSVGGSDAFIKFPETFYTPQHFCVTWESITGLTELWVDGKPMVRASLRRGYTVGSGASIVLGQEQDSFGGGFDKNQSLVGDIEDVNMWDFVLSPRQIHTLYTTGALSPNVLNWRNLRYETRGEVFLKKELWL</sequence>
<dbReference type="GO" id="GO:0050750">
    <property type="term" value="F:low-density lipoprotein particle receptor binding"/>
    <property type="evidence" value="ECO:0007669"/>
    <property type="project" value="Ensembl"/>
</dbReference>
<evidence type="ECO:0000256" key="7">
    <source>
        <dbReference type="ARBA" id="ARBA00023157"/>
    </source>
</evidence>
<dbReference type="PANTHER" id="PTHR45869:SF7">
    <property type="entry name" value="C-REACTIVE PROTEIN"/>
    <property type="match status" value="1"/>
</dbReference>